<organism evidence="1">
    <name type="scientific">Gongylonema pulchrum</name>
    <dbReference type="NCBI Taxonomy" id="637853"/>
    <lineage>
        <taxon>Eukaryota</taxon>
        <taxon>Metazoa</taxon>
        <taxon>Ecdysozoa</taxon>
        <taxon>Nematoda</taxon>
        <taxon>Chromadorea</taxon>
        <taxon>Rhabditida</taxon>
        <taxon>Spirurina</taxon>
        <taxon>Spiruromorpha</taxon>
        <taxon>Spiruroidea</taxon>
        <taxon>Gongylonematidae</taxon>
        <taxon>Gongylonema</taxon>
    </lineage>
</organism>
<accession>A0A183DJH0</accession>
<dbReference type="WBParaSite" id="GPUH_0000887101-mRNA-1">
    <property type="protein sequence ID" value="GPUH_0000887101-mRNA-1"/>
    <property type="gene ID" value="GPUH_0000887101"/>
</dbReference>
<protein>
    <submittedName>
        <fullName evidence="1">DBR1 domain-containing protein</fullName>
    </submittedName>
</protein>
<reference evidence="1" key="1">
    <citation type="submission" date="2016-06" db="UniProtKB">
        <authorList>
            <consortium name="WormBaseParasite"/>
        </authorList>
    </citation>
    <scope>IDENTIFICATION</scope>
</reference>
<dbReference type="AlphaFoldDB" id="A0A183DJH0"/>
<sequence>LQRQPLAIFQLSDTYHCLFLIALGHQFATYDENWNHVTLQNKVANYFSNFPLEPIRGLLNTGPNMLLFGDKAVYKYDKDGTKMIGDATPLKTFFRCQRQN</sequence>
<evidence type="ECO:0000313" key="1">
    <source>
        <dbReference type="WBParaSite" id="GPUH_0000887101-mRNA-1"/>
    </source>
</evidence>
<proteinExistence type="predicted"/>
<name>A0A183DJH0_9BILA</name>